<reference evidence="7" key="1">
    <citation type="submission" date="2022-07" db="EMBL/GenBank/DDBJ databases">
        <title>Phylogenomic reconstructions and comparative analyses of Kickxellomycotina fungi.</title>
        <authorList>
            <person name="Reynolds N.K."/>
            <person name="Stajich J.E."/>
            <person name="Barry K."/>
            <person name="Grigoriev I.V."/>
            <person name="Crous P."/>
            <person name="Smith M.E."/>
        </authorList>
    </citation>
    <scope>NUCLEOTIDE SEQUENCE</scope>
    <source>
        <strain evidence="7">RSA 567</strain>
    </source>
</reference>
<dbReference type="InterPro" id="IPR000571">
    <property type="entry name" value="Znf_CCCH"/>
</dbReference>
<evidence type="ECO:0000256" key="4">
    <source>
        <dbReference type="PROSITE-ProRule" id="PRU00723"/>
    </source>
</evidence>
<sequence length="206" mass="23083">MPPKKNQLSTKTKEKAKKKTVEDKTFGLKNKNKSAKVNRYVKQVEQQVQTAGNKQKLKEAENRKKEIQSKREAAAKKEAQLAELFKPVVIQQKVPFGVNPKTVLCANFKQGTCIKGDKCKFSHDQKSDRKSGKIDLYTDPRDAKGEAPPPPSTTPALGADGQPSLKGVCKHFVEAVTNGQYGWFWQCPEGGDKCKYRHALPEGRWQ</sequence>
<evidence type="ECO:0000313" key="7">
    <source>
        <dbReference type="EMBL" id="KAJ1975682.1"/>
    </source>
</evidence>
<gene>
    <name evidence="7" type="primary">TMA46</name>
    <name evidence="7" type="ORF">H4R34_004247</name>
</gene>
<organism evidence="7 8">
    <name type="scientific">Dimargaris verticillata</name>
    <dbReference type="NCBI Taxonomy" id="2761393"/>
    <lineage>
        <taxon>Eukaryota</taxon>
        <taxon>Fungi</taxon>
        <taxon>Fungi incertae sedis</taxon>
        <taxon>Zoopagomycota</taxon>
        <taxon>Kickxellomycotina</taxon>
        <taxon>Dimargaritomycetes</taxon>
        <taxon>Dimargaritales</taxon>
        <taxon>Dimargaritaceae</taxon>
        <taxon>Dimargaris</taxon>
    </lineage>
</organism>
<feature type="compositionally biased region" description="Basic and acidic residues" evidence="5">
    <location>
        <begin position="121"/>
        <end position="145"/>
    </location>
</feature>
<feature type="zinc finger region" description="C3H1-type" evidence="4">
    <location>
        <begin position="163"/>
        <end position="201"/>
    </location>
</feature>
<keyword evidence="3 4" id="KW-0862">Zinc</keyword>
<accession>A0A9W8AZ80</accession>
<feature type="compositionally biased region" description="Basic and acidic residues" evidence="5">
    <location>
        <begin position="56"/>
        <end position="72"/>
    </location>
</feature>
<dbReference type="PROSITE" id="PS50103">
    <property type="entry name" value="ZF_C3H1"/>
    <property type="match status" value="2"/>
</dbReference>
<evidence type="ECO:0000256" key="2">
    <source>
        <dbReference type="ARBA" id="ARBA00022771"/>
    </source>
</evidence>
<comment type="caution">
    <text evidence="7">The sequence shown here is derived from an EMBL/GenBank/DDBJ whole genome shotgun (WGS) entry which is preliminary data.</text>
</comment>
<evidence type="ECO:0000256" key="1">
    <source>
        <dbReference type="ARBA" id="ARBA00022723"/>
    </source>
</evidence>
<feature type="region of interest" description="Disordered" evidence="5">
    <location>
        <begin position="121"/>
        <end position="161"/>
    </location>
</feature>
<evidence type="ECO:0000259" key="6">
    <source>
        <dbReference type="PROSITE" id="PS50103"/>
    </source>
</evidence>
<dbReference type="InterPro" id="IPR036855">
    <property type="entry name" value="Znf_CCCH_sf"/>
</dbReference>
<evidence type="ECO:0000313" key="8">
    <source>
        <dbReference type="Proteomes" id="UP001151582"/>
    </source>
</evidence>
<evidence type="ECO:0000256" key="3">
    <source>
        <dbReference type="ARBA" id="ARBA00022833"/>
    </source>
</evidence>
<dbReference type="SMART" id="SM00356">
    <property type="entry name" value="ZnF_C3H1"/>
    <property type="match status" value="2"/>
</dbReference>
<dbReference type="EMBL" id="JANBQB010000502">
    <property type="protein sequence ID" value="KAJ1975682.1"/>
    <property type="molecule type" value="Genomic_DNA"/>
</dbReference>
<keyword evidence="8" id="KW-1185">Reference proteome</keyword>
<feature type="zinc finger region" description="C3H1-type" evidence="4">
    <location>
        <begin position="99"/>
        <end position="126"/>
    </location>
</feature>
<feature type="region of interest" description="Disordered" evidence="5">
    <location>
        <begin position="1"/>
        <end position="21"/>
    </location>
</feature>
<feature type="domain" description="C3H1-type" evidence="6">
    <location>
        <begin position="99"/>
        <end position="126"/>
    </location>
</feature>
<feature type="domain" description="C3H1-type" evidence="6">
    <location>
        <begin position="163"/>
        <end position="201"/>
    </location>
</feature>
<protein>
    <submittedName>
        <fullName evidence="7">Translation machinery-associated protein 46</fullName>
    </submittedName>
</protein>
<dbReference type="PANTHER" id="PTHR12681:SF0">
    <property type="entry name" value="ZINC FINGER CCCH DOMAIN-CONTAINING PROTEIN 15"/>
    <property type="match status" value="1"/>
</dbReference>
<keyword evidence="1 4" id="KW-0479">Metal-binding</keyword>
<dbReference type="Gene3D" id="4.10.1000.10">
    <property type="entry name" value="Zinc finger, CCCH-type"/>
    <property type="match status" value="1"/>
</dbReference>
<dbReference type="AlphaFoldDB" id="A0A9W8AZ80"/>
<dbReference type="SUPFAM" id="SSF90229">
    <property type="entry name" value="CCCH zinc finger"/>
    <property type="match status" value="1"/>
</dbReference>
<dbReference type="Pfam" id="PF00642">
    <property type="entry name" value="zf-CCCH"/>
    <property type="match status" value="1"/>
</dbReference>
<dbReference type="Proteomes" id="UP001151582">
    <property type="component" value="Unassembled WGS sequence"/>
</dbReference>
<keyword evidence="2 4" id="KW-0863">Zinc-finger</keyword>
<feature type="region of interest" description="Disordered" evidence="5">
    <location>
        <begin position="47"/>
        <end position="72"/>
    </location>
</feature>
<dbReference type="OrthoDB" id="278280at2759"/>
<proteinExistence type="predicted"/>
<dbReference type="GO" id="GO:0003729">
    <property type="term" value="F:mRNA binding"/>
    <property type="evidence" value="ECO:0007669"/>
    <property type="project" value="TreeGrafter"/>
</dbReference>
<dbReference type="GO" id="GO:0005829">
    <property type="term" value="C:cytosol"/>
    <property type="evidence" value="ECO:0007669"/>
    <property type="project" value="TreeGrafter"/>
</dbReference>
<dbReference type="GO" id="GO:0002181">
    <property type="term" value="P:cytoplasmic translation"/>
    <property type="evidence" value="ECO:0007669"/>
    <property type="project" value="TreeGrafter"/>
</dbReference>
<dbReference type="PANTHER" id="PTHR12681">
    <property type="entry name" value="ZINC FINGER-CONTAINING PROTEIN P48ZNF"/>
    <property type="match status" value="1"/>
</dbReference>
<evidence type="ECO:0000256" key="5">
    <source>
        <dbReference type="SAM" id="MobiDB-lite"/>
    </source>
</evidence>
<name>A0A9W8AZ80_9FUNG</name>
<dbReference type="GO" id="GO:0008270">
    <property type="term" value="F:zinc ion binding"/>
    <property type="evidence" value="ECO:0007669"/>
    <property type="project" value="UniProtKB-KW"/>
</dbReference>